<proteinExistence type="predicted"/>
<accession>A0A1I4PLM4</accession>
<sequence>MNSADQLEYGTDGPPSLDMLYSPDDILSWTKHDHCLHFYYSEAEYNEGKNMTAAVA</sequence>
<dbReference type="Proteomes" id="UP000199668">
    <property type="component" value="Unassembled WGS sequence"/>
</dbReference>
<dbReference type="EMBL" id="FOTY01000028">
    <property type="protein sequence ID" value="SFM28333.1"/>
    <property type="molecule type" value="Genomic_DNA"/>
</dbReference>
<evidence type="ECO:0000313" key="1">
    <source>
        <dbReference type="EMBL" id="SFM28333.1"/>
    </source>
</evidence>
<name>A0A1I4PLM4_9BACI</name>
<protein>
    <submittedName>
        <fullName evidence="1">Uncharacterized protein</fullName>
    </submittedName>
</protein>
<gene>
    <name evidence="1" type="ORF">SAMN04488054_12810</name>
</gene>
<keyword evidence="2" id="KW-1185">Reference proteome</keyword>
<organism evidence="1 2">
    <name type="scientific">Salibacterium qingdaonense</name>
    <dbReference type="NCBI Taxonomy" id="266892"/>
    <lineage>
        <taxon>Bacteria</taxon>
        <taxon>Bacillati</taxon>
        <taxon>Bacillota</taxon>
        <taxon>Bacilli</taxon>
        <taxon>Bacillales</taxon>
        <taxon>Bacillaceae</taxon>
    </lineage>
</organism>
<dbReference type="RefSeq" id="WP_245737032.1">
    <property type="nucleotide sequence ID" value="NZ_FOTY01000028.1"/>
</dbReference>
<dbReference type="AlphaFoldDB" id="A0A1I4PLM4"/>
<evidence type="ECO:0000313" key="2">
    <source>
        <dbReference type="Proteomes" id="UP000199668"/>
    </source>
</evidence>
<reference evidence="1 2" key="1">
    <citation type="submission" date="2016-10" db="EMBL/GenBank/DDBJ databases">
        <authorList>
            <person name="de Groot N.N."/>
        </authorList>
    </citation>
    <scope>NUCLEOTIDE SEQUENCE [LARGE SCALE GENOMIC DNA]</scope>
    <source>
        <strain evidence="1 2">CGMCC 1.6134</strain>
    </source>
</reference>